<gene>
    <name evidence="1" type="ORF">KA717_10655</name>
</gene>
<protein>
    <submittedName>
        <fullName evidence="1">Antitoxin family protein</fullName>
    </submittedName>
</protein>
<sequence length="73" mass="8333">MSVEAIYEQGTLRLSQPIKLEEGSKVKVIIIPLESDYQQKNTLEILQKIAELPIEGKIDTFDGKDHDQVLYCQ</sequence>
<proteinExistence type="predicted"/>
<dbReference type="InterPro" id="IPR008203">
    <property type="entry name" value="AF2212-like"/>
</dbReference>
<accession>A0A977L2A2</accession>
<dbReference type="Gene3D" id="4.10.1150.10">
    <property type="entry name" value="AF2212/PG0164-like"/>
    <property type="match status" value="1"/>
</dbReference>
<dbReference type="Proteomes" id="UP001065613">
    <property type="component" value="Chromosome"/>
</dbReference>
<dbReference type="SUPFAM" id="SSF141694">
    <property type="entry name" value="AF2212/PG0164-like"/>
    <property type="match status" value="1"/>
</dbReference>
<dbReference type="Pfam" id="PF01954">
    <property type="entry name" value="AF2212-like"/>
    <property type="match status" value="1"/>
</dbReference>
<dbReference type="KEGG" id="wna:KA717_10655"/>
<dbReference type="InterPro" id="IPR024069">
    <property type="entry name" value="AF2212-like_dom_sf"/>
</dbReference>
<reference evidence="1" key="1">
    <citation type="submission" date="2021-04" db="EMBL/GenBank/DDBJ databases">
        <title>Genome sequence of Woronichinia naegeliana from Washington state freshwater lake bloom.</title>
        <authorList>
            <person name="Dreher T.W."/>
        </authorList>
    </citation>
    <scope>NUCLEOTIDE SEQUENCE</scope>
    <source>
        <strain evidence="1">WA131</strain>
    </source>
</reference>
<organism evidence="1">
    <name type="scientific">Woronichinia naegeliana WA131</name>
    <dbReference type="NCBI Taxonomy" id="2824559"/>
    <lineage>
        <taxon>Bacteria</taxon>
        <taxon>Bacillati</taxon>
        <taxon>Cyanobacteriota</taxon>
        <taxon>Cyanophyceae</taxon>
        <taxon>Synechococcales</taxon>
        <taxon>Coelosphaeriaceae</taxon>
        <taxon>Woronichinia</taxon>
    </lineage>
</organism>
<evidence type="ECO:0000313" key="1">
    <source>
        <dbReference type="EMBL" id="UXE63080.1"/>
    </source>
</evidence>
<name>A0A977L2A2_9CYAN</name>
<dbReference type="EMBL" id="CP073041">
    <property type="protein sequence ID" value="UXE63080.1"/>
    <property type="molecule type" value="Genomic_DNA"/>
</dbReference>
<dbReference type="AlphaFoldDB" id="A0A977L2A2"/>